<evidence type="ECO:0000313" key="7">
    <source>
        <dbReference type="Proteomes" id="UP000184292"/>
    </source>
</evidence>
<evidence type="ECO:0000256" key="4">
    <source>
        <dbReference type="PIRSR" id="PIRSR600514-1"/>
    </source>
</evidence>
<gene>
    <name evidence="6" type="ORF">SAMN05444417_3333</name>
</gene>
<dbReference type="InterPro" id="IPR051923">
    <property type="entry name" value="Glycosyl_Hydrolase_39"/>
</dbReference>
<dbReference type="SUPFAM" id="SSF51011">
    <property type="entry name" value="Glycosyl hydrolase domain"/>
    <property type="match status" value="1"/>
</dbReference>
<dbReference type="SUPFAM" id="SSF51445">
    <property type="entry name" value="(Trans)glycosidases"/>
    <property type="match status" value="1"/>
</dbReference>
<name>A0A1M6HSK2_9RHOB</name>
<feature type="domain" description="Glycosyl hydrolases family 39 N-terminal catalytic" evidence="5">
    <location>
        <begin position="77"/>
        <end position="510"/>
    </location>
</feature>
<dbReference type="GO" id="GO:0004553">
    <property type="term" value="F:hydrolase activity, hydrolyzing O-glycosyl compounds"/>
    <property type="evidence" value="ECO:0007669"/>
    <property type="project" value="InterPro"/>
</dbReference>
<evidence type="ECO:0000256" key="3">
    <source>
        <dbReference type="ARBA" id="ARBA00023295"/>
    </source>
</evidence>
<dbReference type="Gene3D" id="2.60.40.1500">
    <property type="entry name" value="Glycosyl hydrolase domain, family 39"/>
    <property type="match status" value="1"/>
</dbReference>
<keyword evidence="3" id="KW-0326">Glycosidase</keyword>
<dbReference type="PRINTS" id="PR00745">
    <property type="entry name" value="GLHYDRLASE39"/>
</dbReference>
<dbReference type="Gene3D" id="3.20.20.80">
    <property type="entry name" value="Glycosidases"/>
    <property type="match status" value="1"/>
</dbReference>
<comment type="similarity">
    <text evidence="1">Belongs to the glycosyl hydrolase 39 family.</text>
</comment>
<dbReference type="RefSeq" id="WP_073334000.1">
    <property type="nucleotide sequence ID" value="NZ_FQYO01000007.1"/>
</dbReference>
<dbReference type="Proteomes" id="UP000184292">
    <property type="component" value="Unassembled WGS sequence"/>
</dbReference>
<proteinExistence type="inferred from homology"/>
<dbReference type="EMBL" id="FQYO01000007">
    <property type="protein sequence ID" value="SHJ25153.1"/>
    <property type="molecule type" value="Genomic_DNA"/>
</dbReference>
<dbReference type="InterPro" id="IPR000514">
    <property type="entry name" value="Glyco_hydro_39"/>
</dbReference>
<organism evidence="6 7">
    <name type="scientific">Wenxinia saemankumensis</name>
    <dbReference type="NCBI Taxonomy" id="1447782"/>
    <lineage>
        <taxon>Bacteria</taxon>
        <taxon>Pseudomonadati</taxon>
        <taxon>Pseudomonadota</taxon>
        <taxon>Alphaproteobacteria</taxon>
        <taxon>Rhodobacterales</taxon>
        <taxon>Roseobacteraceae</taxon>
        <taxon>Wenxinia</taxon>
    </lineage>
</organism>
<protein>
    <submittedName>
        <fullName evidence="6">Xylan 1,4-beta-xylosidase</fullName>
    </submittedName>
</protein>
<reference evidence="6 7" key="1">
    <citation type="submission" date="2016-11" db="EMBL/GenBank/DDBJ databases">
        <authorList>
            <person name="Jaros S."/>
            <person name="Januszkiewicz K."/>
            <person name="Wedrychowicz H."/>
        </authorList>
    </citation>
    <scope>NUCLEOTIDE SEQUENCE [LARGE SCALE GENOMIC DNA]</scope>
    <source>
        <strain evidence="6 7">DSM 100565</strain>
    </source>
</reference>
<dbReference type="Pfam" id="PF01229">
    <property type="entry name" value="Glyco_hydro_39"/>
    <property type="match status" value="1"/>
</dbReference>
<dbReference type="GO" id="GO:0005975">
    <property type="term" value="P:carbohydrate metabolic process"/>
    <property type="evidence" value="ECO:0007669"/>
    <property type="project" value="InterPro"/>
</dbReference>
<evidence type="ECO:0000259" key="5">
    <source>
        <dbReference type="Pfam" id="PF01229"/>
    </source>
</evidence>
<feature type="active site" description="Proton donor" evidence="4">
    <location>
        <position position="184"/>
    </location>
</feature>
<keyword evidence="2" id="KW-0378">Hydrolase</keyword>
<dbReference type="PANTHER" id="PTHR12631:SF8">
    <property type="entry name" value="ALPHA-L-IDURONIDASE"/>
    <property type="match status" value="1"/>
</dbReference>
<dbReference type="InterPro" id="IPR049166">
    <property type="entry name" value="GH39_cat"/>
</dbReference>
<keyword evidence="7" id="KW-1185">Reference proteome</keyword>
<evidence type="ECO:0000313" key="6">
    <source>
        <dbReference type="EMBL" id="SHJ25153.1"/>
    </source>
</evidence>
<dbReference type="AlphaFoldDB" id="A0A1M6HSK2"/>
<dbReference type="STRING" id="1447782.SAMN05444417_3333"/>
<accession>A0A1M6HSK2</accession>
<dbReference type="OrthoDB" id="9815836at2"/>
<evidence type="ECO:0000256" key="2">
    <source>
        <dbReference type="ARBA" id="ARBA00022801"/>
    </source>
</evidence>
<dbReference type="PANTHER" id="PTHR12631">
    <property type="entry name" value="ALPHA-L-IDURONIDASE"/>
    <property type="match status" value="1"/>
</dbReference>
<sequence length="535" mass="58795">MSGQARVAMRVDGSRSTGAYHPMWNWFGYDEPNYTYTKDGVKLLGDLAAASGTPPHIRTHNLLTSGDGEAALKWGSTNAYTEDADGNPVYDWTIMDRIFDAYVQTGTVPFVQVGFTPEALSDDPGPYRHSWSLDDTYSTIMTGWAAPPNDLRKWHDLVKAWAEHLVERYGRETVATWPWECWNEPDGHYWTGSIPQYCEMFAATVRAVKAVLPEGRVGGPHTCGAHDNPKAQTFLRGVLDYVVEHELPIDFIAFHAKGQPKLKNGEVCMGLAKHLLDIRGNLEIIAEYPSLTHLPVIIGESDPEGCAACSARVHPQNAYRNGPLYGSYVVENMVRTYELSRNAGIHIEGAVTWAFMFDGQPWYDGFRDLATNGVGKAVLNAFRLLGKLDGEWIEATSDGALPLDRILDQGVRQAPDVNCVATRDAGGISVLVWNYHDDNVVTPDHAAAIELTVTGLPDGALTVSEFRMDADHGNSFGAWQAMGSPQDPSPAQIAELEAASRLPCIEERSMDAADGTLRLTTTLPRQGVGLFRIDF</sequence>
<evidence type="ECO:0000256" key="1">
    <source>
        <dbReference type="ARBA" id="ARBA00008875"/>
    </source>
</evidence>
<dbReference type="InterPro" id="IPR017853">
    <property type="entry name" value="GH"/>
</dbReference>